<dbReference type="InterPro" id="IPR029062">
    <property type="entry name" value="Class_I_gatase-like"/>
</dbReference>
<dbReference type="GO" id="GO:0008236">
    <property type="term" value="F:serine-type peptidase activity"/>
    <property type="evidence" value="ECO:0007669"/>
    <property type="project" value="UniProtKB-KW"/>
</dbReference>
<feature type="domain" description="LD-carboxypeptidase C-terminal" evidence="7">
    <location>
        <begin position="212"/>
        <end position="332"/>
    </location>
</feature>
<evidence type="ECO:0000256" key="3">
    <source>
        <dbReference type="ARBA" id="ARBA00022670"/>
    </source>
</evidence>
<reference evidence="8 9" key="1">
    <citation type="submission" date="2016-10" db="EMBL/GenBank/DDBJ databases">
        <authorList>
            <person name="Varghese N."/>
            <person name="Submissions S."/>
        </authorList>
    </citation>
    <scope>NUCLEOTIDE SEQUENCE [LARGE SCALE GENOMIC DNA]</scope>
    <source>
        <strain evidence="8 9">DSM 20586</strain>
    </source>
</reference>
<comment type="caution">
    <text evidence="8">The sequence shown here is derived from an EMBL/GenBank/DDBJ whole genome shotgun (WGS) entry which is preliminary data.</text>
</comment>
<evidence type="ECO:0000313" key="9">
    <source>
        <dbReference type="Proteomes" id="UP000183687"/>
    </source>
</evidence>
<evidence type="ECO:0000313" key="8">
    <source>
        <dbReference type="EMBL" id="SEB56056.1"/>
    </source>
</evidence>
<dbReference type="SUPFAM" id="SSF141986">
    <property type="entry name" value="LD-carboxypeptidase A C-terminal domain-like"/>
    <property type="match status" value="1"/>
</dbReference>
<keyword evidence="2 8" id="KW-0121">Carboxypeptidase</keyword>
<evidence type="ECO:0000256" key="4">
    <source>
        <dbReference type="ARBA" id="ARBA00022801"/>
    </source>
</evidence>
<dbReference type="InterPro" id="IPR040921">
    <property type="entry name" value="Peptidase_S66C"/>
</dbReference>
<organism evidence="8 9">
    <name type="scientific">Atopobium minutum</name>
    <dbReference type="NCBI Taxonomy" id="1381"/>
    <lineage>
        <taxon>Bacteria</taxon>
        <taxon>Bacillati</taxon>
        <taxon>Actinomycetota</taxon>
        <taxon>Coriobacteriia</taxon>
        <taxon>Coriobacteriales</taxon>
        <taxon>Atopobiaceae</taxon>
        <taxon>Atopobium</taxon>
    </lineage>
</organism>
<dbReference type="PANTHER" id="PTHR30237">
    <property type="entry name" value="MURAMOYLTETRAPEPTIDE CARBOXYPEPTIDASE"/>
    <property type="match status" value="1"/>
</dbReference>
<dbReference type="InterPro" id="IPR027478">
    <property type="entry name" value="LdcA_N"/>
</dbReference>
<dbReference type="InterPro" id="IPR040449">
    <property type="entry name" value="Peptidase_S66_N"/>
</dbReference>
<dbReference type="PANTHER" id="PTHR30237:SF2">
    <property type="entry name" value="MUREIN TETRAPEPTIDE CARBOXYPEPTIDASE"/>
    <property type="match status" value="1"/>
</dbReference>
<gene>
    <name evidence="8" type="ORF">SAMN04489746_0605</name>
</gene>
<dbReference type="Gene3D" id="3.40.50.10740">
    <property type="entry name" value="Class I glutamine amidotransferase-like"/>
    <property type="match status" value="1"/>
</dbReference>
<keyword evidence="5" id="KW-0720">Serine protease</keyword>
<dbReference type="EMBL" id="FNSH01000001">
    <property type="protein sequence ID" value="SEB56056.1"/>
    <property type="molecule type" value="Genomic_DNA"/>
</dbReference>
<dbReference type="Gene3D" id="3.50.30.60">
    <property type="entry name" value="LD-carboxypeptidase A C-terminal domain-like"/>
    <property type="match status" value="1"/>
</dbReference>
<evidence type="ECO:0000256" key="5">
    <source>
        <dbReference type="ARBA" id="ARBA00022825"/>
    </source>
</evidence>
<comment type="similarity">
    <text evidence="1">Belongs to the peptidase S66 family.</text>
</comment>
<keyword evidence="4" id="KW-0378">Hydrolase</keyword>
<dbReference type="Pfam" id="PF17676">
    <property type="entry name" value="Peptidase_S66C"/>
    <property type="match status" value="1"/>
</dbReference>
<evidence type="ECO:0000259" key="6">
    <source>
        <dbReference type="Pfam" id="PF02016"/>
    </source>
</evidence>
<dbReference type="InterPro" id="IPR003507">
    <property type="entry name" value="S66_fam"/>
</dbReference>
<evidence type="ECO:0000259" key="7">
    <source>
        <dbReference type="Pfam" id="PF17676"/>
    </source>
</evidence>
<evidence type="ECO:0000256" key="2">
    <source>
        <dbReference type="ARBA" id="ARBA00022645"/>
    </source>
</evidence>
<dbReference type="AlphaFoldDB" id="A0AB38A5U0"/>
<sequence length="350" mass="38246">MRYPHPLGPSQTIGVVAPSFGATTEPYISATASAYKQFAQRGYAVHEWSCVRASDGIGISSTPLRCAQELMDAYCGSEDDVLISAGGGELMNEVISHLDFERLNVAQPKWFMGYSDNTNFGFLLPTLCDIASLYAPCVSSFGMQPWHGALEDAWEVFTTAQAGKTLRVHSYECWELDSHKDEQHPLVPYNTTEPSDILGFVQGVPEPTIAAQGRLLGGCLDILINLCGTRFDSVARFNERYASDGVIWFLEACDLGPLQVRRALWQLAEAGWFACARALVFGRPLRKFDQAFGLTQEQAVLGACAELGITVPVILNADIGHLPPMMPLVCGSVGDLRFEDTSLHVTMTLI</sequence>
<feature type="domain" description="LD-carboxypeptidase N-terminal" evidence="6">
    <location>
        <begin position="13"/>
        <end position="134"/>
    </location>
</feature>
<proteinExistence type="inferred from homology"/>
<dbReference type="Proteomes" id="UP000183687">
    <property type="component" value="Unassembled WGS sequence"/>
</dbReference>
<dbReference type="Pfam" id="PF02016">
    <property type="entry name" value="Peptidase_S66"/>
    <property type="match status" value="1"/>
</dbReference>
<evidence type="ECO:0000256" key="1">
    <source>
        <dbReference type="ARBA" id="ARBA00010233"/>
    </source>
</evidence>
<protein>
    <submittedName>
        <fullName evidence="8">Muramoyltetrapeptide carboxypeptidase LdcA (Peptidoglycan recycling)</fullName>
    </submittedName>
</protein>
<dbReference type="RefSeq" id="WP_002563295.1">
    <property type="nucleotide sequence ID" value="NZ_FNSH01000001.1"/>
</dbReference>
<dbReference type="SUPFAM" id="SSF52317">
    <property type="entry name" value="Class I glutamine amidotransferase-like"/>
    <property type="match status" value="1"/>
</dbReference>
<dbReference type="GO" id="GO:0006508">
    <property type="term" value="P:proteolysis"/>
    <property type="evidence" value="ECO:0007669"/>
    <property type="project" value="UniProtKB-KW"/>
</dbReference>
<dbReference type="GO" id="GO:0004180">
    <property type="term" value="F:carboxypeptidase activity"/>
    <property type="evidence" value="ECO:0007669"/>
    <property type="project" value="UniProtKB-KW"/>
</dbReference>
<keyword evidence="3" id="KW-0645">Protease</keyword>
<dbReference type="InterPro" id="IPR027461">
    <property type="entry name" value="Carboxypeptidase_A_C_sf"/>
</dbReference>
<name>A0AB38A5U0_9ACTN</name>
<accession>A0AB38A5U0</accession>